<dbReference type="AlphaFoldDB" id="A0A813VGQ9"/>
<comment type="caution">
    <text evidence="1">The sequence shown here is derived from an EMBL/GenBank/DDBJ whole genome shotgun (WGS) entry which is preliminary data.</text>
</comment>
<protein>
    <submittedName>
        <fullName evidence="1">Uncharacterized protein</fullName>
    </submittedName>
</protein>
<reference evidence="1" key="1">
    <citation type="submission" date="2021-02" db="EMBL/GenBank/DDBJ databases">
        <authorList>
            <person name="Nowell W R."/>
        </authorList>
    </citation>
    <scope>NUCLEOTIDE SEQUENCE</scope>
</reference>
<name>A0A813VGQ9_ADIRI</name>
<organism evidence="1 2">
    <name type="scientific">Adineta ricciae</name>
    <name type="common">Rotifer</name>
    <dbReference type="NCBI Taxonomy" id="249248"/>
    <lineage>
        <taxon>Eukaryota</taxon>
        <taxon>Metazoa</taxon>
        <taxon>Spiralia</taxon>
        <taxon>Gnathifera</taxon>
        <taxon>Rotifera</taxon>
        <taxon>Eurotatoria</taxon>
        <taxon>Bdelloidea</taxon>
        <taxon>Adinetida</taxon>
        <taxon>Adinetidae</taxon>
        <taxon>Adineta</taxon>
    </lineage>
</organism>
<accession>A0A813VGQ9</accession>
<sequence length="203" mass="23227">MASTPTKHVLTIQLLVEYVEFLCVDGVNPRIDSFVTPILAKKVNDFVYLLKDGRSMSGEETDTIIRKWFRKQSSEKVTVPFNNRTKTVNDIIDLLQNVPVGSQENRVNLTTGYSKWNTASMKSLEDPGTGWFRTGLFALSDNDDLDADEEVMRPMIHFVEREFLLYFFEHLTLDPKDIQNDSFITPSLAKKPIDFVHLLQHGA</sequence>
<evidence type="ECO:0000313" key="2">
    <source>
        <dbReference type="Proteomes" id="UP000663828"/>
    </source>
</evidence>
<evidence type="ECO:0000313" key="1">
    <source>
        <dbReference type="EMBL" id="CAF0840005.1"/>
    </source>
</evidence>
<keyword evidence="2" id="KW-1185">Reference proteome</keyword>
<dbReference type="Proteomes" id="UP000663828">
    <property type="component" value="Unassembled WGS sequence"/>
</dbReference>
<gene>
    <name evidence="1" type="ORF">XAT740_LOCUS4917</name>
</gene>
<proteinExistence type="predicted"/>
<dbReference type="EMBL" id="CAJNOR010000207">
    <property type="protein sequence ID" value="CAF0840005.1"/>
    <property type="molecule type" value="Genomic_DNA"/>
</dbReference>